<dbReference type="Pfam" id="PF21082">
    <property type="entry name" value="MS_channel_3rd"/>
    <property type="match status" value="1"/>
</dbReference>
<evidence type="ECO:0000259" key="9">
    <source>
        <dbReference type="Pfam" id="PF21082"/>
    </source>
</evidence>
<evidence type="ECO:0000259" key="10">
    <source>
        <dbReference type="Pfam" id="PF21088"/>
    </source>
</evidence>
<feature type="domain" description="Mechanosensitive ion channel transmembrane helices 2/3" evidence="10">
    <location>
        <begin position="66"/>
        <end position="106"/>
    </location>
</feature>
<keyword evidence="6 7" id="KW-0472">Membrane</keyword>
<evidence type="ECO:0000256" key="6">
    <source>
        <dbReference type="ARBA" id="ARBA00023136"/>
    </source>
</evidence>
<keyword evidence="3" id="KW-1003">Cell membrane</keyword>
<evidence type="ECO:0000259" key="8">
    <source>
        <dbReference type="Pfam" id="PF00924"/>
    </source>
</evidence>
<protein>
    <submittedName>
        <fullName evidence="11">Mechanosensitive ion channel protein MscS</fullName>
    </submittedName>
</protein>
<dbReference type="InterPro" id="IPR011066">
    <property type="entry name" value="MscS_channel_C_sf"/>
</dbReference>
<feature type="domain" description="Mechanosensitive ion channel MscS C-terminal" evidence="9">
    <location>
        <begin position="182"/>
        <end position="264"/>
    </location>
</feature>
<dbReference type="InterPro" id="IPR023408">
    <property type="entry name" value="MscS_beta-dom_sf"/>
</dbReference>
<dbReference type="GO" id="GO:0008381">
    <property type="term" value="F:mechanosensitive monoatomic ion channel activity"/>
    <property type="evidence" value="ECO:0007669"/>
    <property type="project" value="InterPro"/>
</dbReference>
<dbReference type="PANTHER" id="PTHR30221">
    <property type="entry name" value="SMALL-CONDUCTANCE MECHANOSENSITIVE CHANNEL"/>
    <property type="match status" value="1"/>
</dbReference>
<keyword evidence="4 7" id="KW-0812">Transmembrane</keyword>
<dbReference type="SUPFAM" id="SSF82861">
    <property type="entry name" value="Mechanosensitive channel protein MscS (YggB), transmembrane region"/>
    <property type="match status" value="1"/>
</dbReference>
<evidence type="ECO:0000256" key="3">
    <source>
        <dbReference type="ARBA" id="ARBA00022475"/>
    </source>
</evidence>
<dbReference type="SUPFAM" id="SSF50182">
    <property type="entry name" value="Sm-like ribonucleoproteins"/>
    <property type="match status" value="1"/>
</dbReference>
<sequence length="284" mass="32351">MELIKEILSINEIVLYLKTNGIKIIISILLILFYSKIKNKVISTLKNITKKLLSSNIELRTFINSIINILIQFILILFILSLFGFDFTKLAAMIGAISLVLGFAFKEVLSNFFGGLIILIFKPFLIGDLVQYSGEYGNVYKIELFYTTLITFNNEFIIMPNSNLINNEIKNINKNKARRMDLVIGVGYSSNIEEVKSTIAEIIEKEDKGLFIKDIPVLIGMTEIGASSLNFAIKVHVNPELYLDARYYLNEQIKTIFDEKNIELPYNIIDLQINGGFNEIKLVK</sequence>
<dbReference type="SUPFAM" id="SSF82689">
    <property type="entry name" value="Mechanosensitive channel protein MscS (YggB), C-terminal domain"/>
    <property type="match status" value="1"/>
</dbReference>
<keyword evidence="12" id="KW-1185">Reference proteome</keyword>
<evidence type="ECO:0000256" key="2">
    <source>
        <dbReference type="ARBA" id="ARBA00008017"/>
    </source>
</evidence>
<dbReference type="RefSeq" id="WP_156683415.1">
    <property type="nucleotide sequence ID" value="NZ_CABWIB010000001.1"/>
</dbReference>
<dbReference type="InterPro" id="IPR006685">
    <property type="entry name" value="MscS_channel_2nd"/>
</dbReference>
<dbReference type="GO" id="GO:0005886">
    <property type="term" value="C:plasma membrane"/>
    <property type="evidence" value="ECO:0007669"/>
    <property type="project" value="UniProtKB-SubCell"/>
</dbReference>
<comment type="similarity">
    <text evidence="2">Belongs to the MscS (TC 1.A.23) family.</text>
</comment>
<dbReference type="InterPro" id="IPR049278">
    <property type="entry name" value="MS_channel_C"/>
</dbReference>
<keyword evidence="5 7" id="KW-1133">Transmembrane helix</keyword>
<feature type="transmembrane region" description="Helical" evidence="7">
    <location>
        <begin position="91"/>
        <end position="121"/>
    </location>
</feature>
<evidence type="ECO:0000256" key="5">
    <source>
        <dbReference type="ARBA" id="ARBA00022989"/>
    </source>
</evidence>
<dbReference type="Gene3D" id="3.30.70.100">
    <property type="match status" value="1"/>
</dbReference>
<feature type="domain" description="Mechanosensitive ion channel MscS" evidence="8">
    <location>
        <begin position="108"/>
        <end position="173"/>
    </location>
</feature>
<comment type="subcellular location">
    <subcellularLocation>
        <location evidence="1">Cell membrane</location>
        <topology evidence="1">Multi-pass membrane protein</topology>
    </subcellularLocation>
</comment>
<accession>A0A6I8MAZ2</accession>
<dbReference type="Pfam" id="PF00924">
    <property type="entry name" value="MS_channel_2nd"/>
    <property type="match status" value="1"/>
</dbReference>
<dbReference type="PANTHER" id="PTHR30221:SF1">
    <property type="entry name" value="SMALL-CONDUCTANCE MECHANOSENSITIVE CHANNEL"/>
    <property type="match status" value="1"/>
</dbReference>
<dbReference type="AlphaFoldDB" id="A0A6I8MAZ2"/>
<dbReference type="InterPro" id="IPR049142">
    <property type="entry name" value="MS_channel_1st"/>
</dbReference>
<evidence type="ECO:0000313" key="11">
    <source>
        <dbReference type="EMBL" id="VWL85418.1"/>
    </source>
</evidence>
<dbReference type="Proteomes" id="UP000419017">
    <property type="component" value="Unassembled WGS sequence"/>
</dbReference>
<dbReference type="InterPro" id="IPR011014">
    <property type="entry name" value="MscS_channel_TM-2"/>
</dbReference>
<gene>
    <name evidence="11" type="ORF">OMES3154_00703</name>
</gene>
<evidence type="ECO:0000256" key="7">
    <source>
        <dbReference type="SAM" id="Phobius"/>
    </source>
</evidence>
<reference evidence="11 12" key="1">
    <citation type="submission" date="2019-10" db="EMBL/GenBank/DDBJ databases">
        <authorList>
            <person name="Blom J."/>
        </authorList>
    </citation>
    <scope>NUCLEOTIDE SEQUENCE [LARGE SCALE GENOMIC DNA]</scope>
    <source>
        <strain evidence="11 12">ES3154-GLU</strain>
    </source>
</reference>
<name>A0A6I8MAZ2_9FUSO</name>
<dbReference type="EMBL" id="CABWIB010000001">
    <property type="protein sequence ID" value="VWL85418.1"/>
    <property type="molecule type" value="Genomic_DNA"/>
</dbReference>
<evidence type="ECO:0000256" key="1">
    <source>
        <dbReference type="ARBA" id="ARBA00004651"/>
    </source>
</evidence>
<evidence type="ECO:0000256" key="4">
    <source>
        <dbReference type="ARBA" id="ARBA00022692"/>
    </source>
</evidence>
<dbReference type="Pfam" id="PF21088">
    <property type="entry name" value="MS_channel_1st"/>
    <property type="match status" value="1"/>
</dbReference>
<organism evidence="11 12">
    <name type="scientific">Oceanivirga miroungae</name>
    <dbReference type="NCBI Taxonomy" id="1130046"/>
    <lineage>
        <taxon>Bacteria</taxon>
        <taxon>Fusobacteriati</taxon>
        <taxon>Fusobacteriota</taxon>
        <taxon>Fusobacteriia</taxon>
        <taxon>Fusobacteriales</taxon>
        <taxon>Leptotrichiaceae</taxon>
        <taxon>Oceanivirga</taxon>
    </lineage>
</organism>
<feature type="transmembrane region" description="Helical" evidence="7">
    <location>
        <begin position="13"/>
        <end position="34"/>
    </location>
</feature>
<proteinExistence type="inferred from homology"/>
<dbReference type="Gene3D" id="1.10.287.1260">
    <property type="match status" value="1"/>
</dbReference>
<dbReference type="InterPro" id="IPR045275">
    <property type="entry name" value="MscS_archaea/bacteria_type"/>
</dbReference>
<feature type="transmembrane region" description="Helical" evidence="7">
    <location>
        <begin position="61"/>
        <end position="85"/>
    </location>
</feature>
<dbReference type="Gene3D" id="2.30.30.60">
    <property type="match status" value="1"/>
</dbReference>
<evidence type="ECO:0000313" key="12">
    <source>
        <dbReference type="Proteomes" id="UP000419017"/>
    </source>
</evidence>
<dbReference type="InterPro" id="IPR010920">
    <property type="entry name" value="LSM_dom_sf"/>
</dbReference>